<dbReference type="STRING" id="1430440.MGMSRv2__1249"/>
<dbReference type="Gene3D" id="3.10.129.10">
    <property type="entry name" value="Hotdog Thioesterase"/>
    <property type="match status" value="1"/>
</dbReference>
<dbReference type="RefSeq" id="WP_024079493.1">
    <property type="nucleotide sequence ID" value="NZ_CP027526.1"/>
</dbReference>
<dbReference type="Pfam" id="PF13279">
    <property type="entry name" value="4HBT_2"/>
    <property type="match status" value="1"/>
</dbReference>
<dbReference type="PIRSF" id="PIRSF003230">
    <property type="entry name" value="YbgC"/>
    <property type="match status" value="1"/>
</dbReference>
<dbReference type="SUPFAM" id="SSF54637">
    <property type="entry name" value="Thioesterase/thiol ester dehydrase-isomerase"/>
    <property type="match status" value="1"/>
</dbReference>
<evidence type="ECO:0000256" key="2">
    <source>
        <dbReference type="ARBA" id="ARBA00022801"/>
    </source>
</evidence>
<keyword evidence="4" id="KW-1185">Reference proteome</keyword>
<dbReference type="PANTHER" id="PTHR31793">
    <property type="entry name" value="4-HYDROXYBENZOYL-COA THIOESTERASE FAMILY MEMBER"/>
    <property type="match status" value="1"/>
</dbReference>
<accession>V6EZ32</accession>
<dbReference type="KEGG" id="mgry:MSR1_10080"/>
<evidence type="ECO:0000256" key="1">
    <source>
        <dbReference type="ARBA" id="ARBA00005953"/>
    </source>
</evidence>
<proteinExistence type="inferred from homology"/>
<gene>
    <name evidence="3" type="ordered locus">MGMSRv2__1249</name>
</gene>
<dbReference type="Proteomes" id="UP000018922">
    <property type="component" value="Chromosome I"/>
</dbReference>
<dbReference type="HOGENOM" id="CLU_101141_3_0_5"/>
<dbReference type="AlphaFoldDB" id="V6EZ32"/>
<keyword evidence="2" id="KW-0378">Hydrolase</keyword>
<dbReference type="EMBL" id="HG794546">
    <property type="protein sequence ID" value="CDK98464.1"/>
    <property type="molecule type" value="Genomic_DNA"/>
</dbReference>
<evidence type="ECO:0000313" key="4">
    <source>
        <dbReference type="Proteomes" id="UP000018922"/>
    </source>
</evidence>
<dbReference type="InterPro" id="IPR029069">
    <property type="entry name" value="HotDog_dom_sf"/>
</dbReference>
<reference evidence="3 4" key="1">
    <citation type="journal article" date="2014" name="Genome Announc.">
        <title>Complete genome sequence of Magnetospirillum gryphiswaldense MSR-1.</title>
        <authorList>
            <person name="Wang X."/>
            <person name="Wang Q."/>
            <person name="Zhang W."/>
            <person name="Wang Y."/>
            <person name="Li L."/>
            <person name="Wen T."/>
            <person name="Zhang T."/>
            <person name="Zhang Y."/>
            <person name="Xu J."/>
            <person name="Hu J."/>
            <person name="Li S."/>
            <person name="Liu L."/>
            <person name="Liu J."/>
            <person name="Jiang W."/>
            <person name="Tian J."/>
            <person name="Li Y."/>
            <person name="Schuler D."/>
            <person name="Wang L."/>
            <person name="Li J."/>
        </authorList>
    </citation>
    <scope>NUCLEOTIDE SEQUENCE [LARGE SCALE GENOMIC DNA]</scope>
    <source>
        <strain evidence="4">DSM 6361 / JCM 21280 / NBRC 15271 / MSR-1</strain>
    </source>
</reference>
<evidence type="ECO:0000313" key="3">
    <source>
        <dbReference type="EMBL" id="CDK98464.1"/>
    </source>
</evidence>
<dbReference type="eggNOG" id="COG0824">
    <property type="taxonomic scope" value="Bacteria"/>
</dbReference>
<dbReference type="InterPro" id="IPR006684">
    <property type="entry name" value="YbgC/YbaW"/>
</dbReference>
<dbReference type="InterPro" id="IPR050563">
    <property type="entry name" value="4-hydroxybenzoyl-CoA_TE"/>
</dbReference>
<comment type="similarity">
    <text evidence="1">Belongs to the 4-hydroxybenzoyl-CoA thioesterase family.</text>
</comment>
<organism evidence="3 4">
    <name type="scientific">Magnetospirillum gryphiswaldense (strain DSM 6361 / JCM 21280 / NBRC 15271 / MSR-1)</name>
    <dbReference type="NCBI Taxonomy" id="431944"/>
    <lineage>
        <taxon>Bacteria</taxon>
        <taxon>Pseudomonadati</taxon>
        <taxon>Pseudomonadota</taxon>
        <taxon>Alphaproteobacteria</taxon>
        <taxon>Rhodospirillales</taxon>
        <taxon>Rhodospirillaceae</taxon>
        <taxon>Magnetospirillum</taxon>
    </lineage>
</organism>
<dbReference type="PANTHER" id="PTHR31793:SF27">
    <property type="entry name" value="NOVEL THIOESTERASE SUPERFAMILY DOMAIN AND SAPOSIN A-TYPE DOMAIN CONTAINING PROTEIN (0610012H03RIK)"/>
    <property type="match status" value="1"/>
</dbReference>
<dbReference type="KEGG" id="mgy:MGMSRv2__1249"/>
<dbReference type="GO" id="GO:0047617">
    <property type="term" value="F:fatty acyl-CoA hydrolase activity"/>
    <property type="evidence" value="ECO:0007669"/>
    <property type="project" value="TreeGrafter"/>
</dbReference>
<name>V6EZ32_MAGGM</name>
<protein>
    <submittedName>
        <fullName evidence="3">Uncharacterized protein</fullName>
    </submittedName>
</protein>
<sequence>MISAETTLKVQFYDLDPMQVVWHGNYARFLEQARCALLDKIGYNYTEMAQSGYMWPIVDMRLKYVRPARFGQELRVIASLREYENRLRIEYRVLDHASGETLTKAETIQVAVLAETMELCLESPAALTDRVRGLL</sequence>
<dbReference type="CDD" id="cd00586">
    <property type="entry name" value="4HBT"/>
    <property type="match status" value="1"/>
</dbReference>